<name>A0A2V5LGC0_9MICC</name>
<dbReference type="EMBL" id="QJVD01000024">
    <property type="protein sequence ID" value="PYI65480.1"/>
    <property type="molecule type" value="Genomic_DNA"/>
</dbReference>
<evidence type="ECO:0000313" key="2">
    <source>
        <dbReference type="Proteomes" id="UP000247832"/>
    </source>
</evidence>
<comment type="caution">
    <text evidence="1">The sequence shown here is derived from an EMBL/GenBank/DDBJ whole genome shotgun (WGS) entry which is preliminary data.</text>
</comment>
<protein>
    <submittedName>
        <fullName evidence="1">Uncharacterized protein</fullName>
    </submittedName>
</protein>
<gene>
    <name evidence="1" type="ORF">CVV68_18085</name>
</gene>
<evidence type="ECO:0000313" key="1">
    <source>
        <dbReference type="EMBL" id="PYI65480.1"/>
    </source>
</evidence>
<dbReference type="AlphaFoldDB" id="A0A2V5LGC0"/>
<proteinExistence type="predicted"/>
<reference evidence="1 2" key="1">
    <citation type="submission" date="2018-05" db="EMBL/GenBank/DDBJ databases">
        <title>Genetic diversity of glacier-inhabiting Cryobacterium bacteria in China and description of Cryobacterium mengkeensis sp. nov. and Arthrobacter glacialis sp. nov.</title>
        <authorList>
            <person name="Liu Q."/>
            <person name="Xin Y.-H."/>
        </authorList>
    </citation>
    <scope>NUCLEOTIDE SEQUENCE [LARGE SCALE GENOMIC DNA]</scope>
    <source>
        <strain evidence="1 2">LI2</strain>
    </source>
</reference>
<sequence length="68" mass="7125">MSGHRGGTMLWQGLYLLGHAPITDAVAGGSTRWLLATAGLLAPVNLFAAGARSFRAKPGRTNQSATFR</sequence>
<organism evidence="1 2">
    <name type="scientific">Arthrobacter livingstonensis</name>
    <dbReference type="NCBI Taxonomy" id="670078"/>
    <lineage>
        <taxon>Bacteria</taxon>
        <taxon>Bacillati</taxon>
        <taxon>Actinomycetota</taxon>
        <taxon>Actinomycetes</taxon>
        <taxon>Micrococcales</taxon>
        <taxon>Micrococcaceae</taxon>
        <taxon>Arthrobacter</taxon>
    </lineage>
</organism>
<dbReference type="Proteomes" id="UP000247832">
    <property type="component" value="Unassembled WGS sequence"/>
</dbReference>
<keyword evidence="2" id="KW-1185">Reference proteome</keyword>
<accession>A0A2V5LGC0</accession>